<protein>
    <submittedName>
        <fullName evidence="1">Uncharacterized protein</fullName>
    </submittedName>
</protein>
<organism evidence="1">
    <name type="scientific">viral metagenome</name>
    <dbReference type="NCBI Taxonomy" id="1070528"/>
    <lineage>
        <taxon>unclassified sequences</taxon>
        <taxon>metagenomes</taxon>
        <taxon>organismal metagenomes</taxon>
    </lineage>
</organism>
<name>A0A6C0HQI8_9ZZZZ</name>
<accession>A0A6C0HQI8</accession>
<evidence type="ECO:0000313" key="1">
    <source>
        <dbReference type="EMBL" id="QHT82961.1"/>
    </source>
</evidence>
<reference evidence="1" key="1">
    <citation type="journal article" date="2020" name="Nature">
        <title>Giant virus diversity and host interactions through global metagenomics.</title>
        <authorList>
            <person name="Schulz F."/>
            <person name="Roux S."/>
            <person name="Paez-Espino D."/>
            <person name="Jungbluth S."/>
            <person name="Walsh D.A."/>
            <person name="Denef V.J."/>
            <person name="McMahon K.D."/>
            <person name="Konstantinidis K.T."/>
            <person name="Eloe-Fadrosh E.A."/>
            <person name="Kyrpides N.C."/>
            <person name="Woyke T."/>
        </authorList>
    </citation>
    <scope>NUCLEOTIDE SEQUENCE</scope>
    <source>
        <strain evidence="1">GVMAG-M-3300023184-165</strain>
    </source>
</reference>
<dbReference type="EMBL" id="MN740005">
    <property type="protein sequence ID" value="QHT82961.1"/>
    <property type="molecule type" value="Genomic_DNA"/>
</dbReference>
<dbReference type="AlphaFoldDB" id="A0A6C0HQI8"/>
<proteinExistence type="predicted"/>
<sequence length="439" mass="50723">MQVGNIPAPINYNNIIFLYAKYMKNKTIKIKIIRRKVNKRGRSNKTKPKVTKRHNKTRVFKSRTPRDIERASLVIAKSLKHPNTAHGIENPIQNHVMGFGKASSYAPTINQDLVTLKSIPREKISDCNNSRAFKLEEPLKIAIPGAYYGNNCHKYSTPEAKKFLLHNLSANKHINPDIIIPPIQIQSNCWFNTMFATLFISDKGRKFFHYFRELMIESKQANGTPIPEKLADAFALLNFAVESALTGSKYAYELNTNSIIKQIYESIPDKYHKVYPYVVGVDAASNPIRYYGSIITYLDEHSLQFLFISQLKTDWRSRVEPELSKLQHKPHIIILEIFDDESKKIEKPENFAVLGAEYKLDSCVIRDTSQQHFCATITCEGEEMGYDGMSFHRLVPMKWKDTINEDKKWEFEGSTNTDGTPLKWSFKEGYQLFLYYRVK</sequence>